<dbReference type="Pfam" id="PF04082">
    <property type="entry name" value="Fungal_trans"/>
    <property type="match status" value="1"/>
</dbReference>
<dbReference type="GO" id="GO:0045944">
    <property type="term" value="P:positive regulation of transcription by RNA polymerase II"/>
    <property type="evidence" value="ECO:0007669"/>
    <property type="project" value="TreeGrafter"/>
</dbReference>
<accession>A0A9P9AMC9</accession>
<evidence type="ECO:0000313" key="10">
    <source>
        <dbReference type="EMBL" id="KAH6884578.1"/>
    </source>
</evidence>
<dbReference type="Proteomes" id="UP000777438">
    <property type="component" value="Unassembled WGS sequence"/>
</dbReference>
<proteinExistence type="predicted"/>
<dbReference type="SMART" id="SM00906">
    <property type="entry name" value="Fungal_trans"/>
    <property type="match status" value="1"/>
</dbReference>
<evidence type="ECO:0000256" key="7">
    <source>
        <dbReference type="ARBA" id="ARBA00023242"/>
    </source>
</evidence>
<keyword evidence="2" id="KW-0479">Metal-binding</keyword>
<dbReference type="PANTHER" id="PTHR47782">
    <property type="entry name" value="ZN(II)2CYS6 TRANSCRIPTION FACTOR (EUROFUNG)-RELATED"/>
    <property type="match status" value="1"/>
</dbReference>
<dbReference type="PANTHER" id="PTHR47782:SF7">
    <property type="entry name" value="PROTEIN STB5"/>
    <property type="match status" value="1"/>
</dbReference>
<organism evidence="10 11">
    <name type="scientific">Thelonectria olida</name>
    <dbReference type="NCBI Taxonomy" id="1576542"/>
    <lineage>
        <taxon>Eukaryota</taxon>
        <taxon>Fungi</taxon>
        <taxon>Dikarya</taxon>
        <taxon>Ascomycota</taxon>
        <taxon>Pezizomycotina</taxon>
        <taxon>Sordariomycetes</taxon>
        <taxon>Hypocreomycetidae</taxon>
        <taxon>Hypocreales</taxon>
        <taxon>Nectriaceae</taxon>
        <taxon>Thelonectria</taxon>
    </lineage>
</organism>
<reference evidence="10 11" key="1">
    <citation type="journal article" date="2021" name="Nat. Commun.">
        <title>Genetic determinants of endophytism in the Arabidopsis root mycobiome.</title>
        <authorList>
            <person name="Mesny F."/>
            <person name="Miyauchi S."/>
            <person name="Thiergart T."/>
            <person name="Pickel B."/>
            <person name="Atanasova L."/>
            <person name="Karlsson M."/>
            <person name="Huettel B."/>
            <person name="Barry K.W."/>
            <person name="Haridas S."/>
            <person name="Chen C."/>
            <person name="Bauer D."/>
            <person name="Andreopoulos W."/>
            <person name="Pangilinan J."/>
            <person name="LaButti K."/>
            <person name="Riley R."/>
            <person name="Lipzen A."/>
            <person name="Clum A."/>
            <person name="Drula E."/>
            <person name="Henrissat B."/>
            <person name="Kohler A."/>
            <person name="Grigoriev I.V."/>
            <person name="Martin F.M."/>
            <person name="Hacquard S."/>
        </authorList>
    </citation>
    <scope>NUCLEOTIDE SEQUENCE [LARGE SCALE GENOMIC DNA]</scope>
    <source>
        <strain evidence="10 11">MPI-CAGE-CH-0241</strain>
    </source>
</reference>
<evidence type="ECO:0000256" key="4">
    <source>
        <dbReference type="ARBA" id="ARBA00023015"/>
    </source>
</evidence>
<dbReference type="InterPro" id="IPR007219">
    <property type="entry name" value="XnlR_reg_dom"/>
</dbReference>
<keyword evidence="5" id="KW-0238">DNA-binding</keyword>
<feature type="compositionally biased region" description="Basic and acidic residues" evidence="8">
    <location>
        <begin position="146"/>
        <end position="166"/>
    </location>
</feature>
<comment type="caution">
    <text evidence="10">The sequence shown here is derived from an EMBL/GenBank/DDBJ whole genome shotgun (WGS) entry which is preliminary data.</text>
</comment>
<gene>
    <name evidence="10" type="ORF">B0T10DRAFT_493429</name>
</gene>
<dbReference type="AlphaFoldDB" id="A0A9P9AMC9"/>
<keyword evidence="6" id="KW-0804">Transcription</keyword>
<name>A0A9P9AMC9_9HYPO</name>
<dbReference type="GO" id="GO:0006351">
    <property type="term" value="P:DNA-templated transcription"/>
    <property type="evidence" value="ECO:0007669"/>
    <property type="project" value="InterPro"/>
</dbReference>
<keyword evidence="11" id="KW-1185">Reference proteome</keyword>
<protein>
    <submittedName>
        <fullName evidence="10">Fungal-specific transcription factor domain-containing protein</fullName>
    </submittedName>
</protein>
<dbReference type="OrthoDB" id="6612291at2759"/>
<dbReference type="GO" id="GO:0005634">
    <property type="term" value="C:nucleus"/>
    <property type="evidence" value="ECO:0007669"/>
    <property type="project" value="UniProtKB-SubCell"/>
</dbReference>
<dbReference type="GO" id="GO:0043565">
    <property type="term" value="F:sequence-specific DNA binding"/>
    <property type="evidence" value="ECO:0007669"/>
    <property type="project" value="TreeGrafter"/>
</dbReference>
<feature type="region of interest" description="Disordered" evidence="8">
    <location>
        <begin position="1"/>
        <end position="37"/>
    </location>
</feature>
<comment type="subcellular location">
    <subcellularLocation>
        <location evidence="1">Nucleus</location>
    </subcellularLocation>
</comment>
<evidence type="ECO:0000259" key="9">
    <source>
        <dbReference type="SMART" id="SM00906"/>
    </source>
</evidence>
<dbReference type="EMBL" id="JAGPYM010000020">
    <property type="protein sequence ID" value="KAH6884578.1"/>
    <property type="molecule type" value="Genomic_DNA"/>
</dbReference>
<evidence type="ECO:0000256" key="8">
    <source>
        <dbReference type="SAM" id="MobiDB-lite"/>
    </source>
</evidence>
<evidence type="ECO:0000256" key="3">
    <source>
        <dbReference type="ARBA" id="ARBA00022833"/>
    </source>
</evidence>
<dbReference type="InterPro" id="IPR052202">
    <property type="entry name" value="Yeast_MetPath_Reg"/>
</dbReference>
<evidence type="ECO:0000256" key="5">
    <source>
        <dbReference type="ARBA" id="ARBA00023125"/>
    </source>
</evidence>
<keyword evidence="3" id="KW-0862">Zinc</keyword>
<evidence type="ECO:0000256" key="2">
    <source>
        <dbReference type="ARBA" id="ARBA00022723"/>
    </source>
</evidence>
<dbReference type="GO" id="GO:0008270">
    <property type="term" value="F:zinc ion binding"/>
    <property type="evidence" value="ECO:0007669"/>
    <property type="project" value="InterPro"/>
</dbReference>
<sequence>MESHMSRFRIPLASKKPKSRPTETSISNSTRPGSEGRNIRKRCAVCGQASLKCLACEEKKVGDSDMPVSTDDIDALRARLVWAEDLITKSNILGDSQMVGTVPTRTPFSEVANPTSPIVILSPAAISPIEQLLKRNSIHSVGDDDATAHEHATGETEKDLEPPTKRPRLEDVRVPADVPILAAPQAAPLQPDTDLLVDAYFRNVHRTYPFAHRARVNATLQRKGDSIFAIDLLDSDATITYLILAVGYAALQREEDEEPNPGAIFEVNYKNIFSEYLTRECIDTVQILLLLSIFSQFDPNACTSWPIVDMLCRKAIRLGLTQRDTADEGCLPGEAERRRRLFWSIYVWDRIVATSTGIPVALNDVNMDISLPGITVDEFMSTDRLEHTSVLQVSRHIIQLRILEDKVLNQIHLRDRKEIRNLTELDRRSIVKDIRTEIEDWYSNGCLLKSTGPDEAMVHIRISWLASRYYNLLLLLYYPSHFNPTDSLISKNELVSLAQKHIQATAVRWQQQHLPLNQLTLCRLFPVCMIFLHCFLSHSPKDGHLTAREEISICADIMSAYPKNWTVAHKGAEILRQLNSLVAASSTSSSAPFSVSTRTTLGEADRTWRHAVKISFVELAQQVMGKGSVFSRWDYSGENKGTGDGEMNSLGVAATGLAN</sequence>
<keyword evidence="7" id="KW-0539">Nucleus</keyword>
<evidence type="ECO:0000256" key="6">
    <source>
        <dbReference type="ARBA" id="ARBA00023163"/>
    </source>
</evidence>
<feature type="compositionally biased region" description="Polar residues" evidence="8">
    <location>
        <begin position="22"/>
        <end position="32"/>
    </location>
</feature>
<feature type="region of interest" description="Disordered" evidence="8">
    <location>
        <begin position="142"/>
        <end position="166"/>
    </location>
</feature>
<keyword evidence="4" id="KW-0805">Transcription regulation</keyword>
<dbReference type="GO" id="GO:0000981">
    <property type="term" value="F:DNA-binding transcription factor activity, RNA polymerase II-specific"/>
    <property type="evidence" value="ECO:0007669"/>
    <property type="project" value="TreeGrafter"/>
</dbReference>
<evidence type="ECO:0000256" key="1">
    <source>
        <dbReference type="ARBA" id="ARBA00004123"/>
    </source>
</evidence>
<evidence type="ECO:0000313" key="11">
    <source>
        <dbReference type="Proteomes" id="UP000777438"/>
    </source>
</evidence>
<dbReference type="CDD" id="cd12148">
    <property type="entry name" value="fungal_TF_MHR"/>
    <property type="match status" value="1"/>
</dbReference>
<feature type="domain" description="Xylanolytic transcriptional activator regulatory" evidence="9">
    <location>
        <begin position="304"/>
        <end position="378"/>
    </location>
</feature>